<protein>
    <submittedName>
        <fullName evidence="3">Uncharacterized protein</fullName>
    </submittedName>
</protein>
<feature type="region of interest" description="Disordered" evidence="2">
    <location>
        <begin position="546"/>
        <end position="625"/>
    </location>
</feature>
<name>A0A5M9JE98_MONFR</name>
<feature type="compositionally biased region" description="Polar residues" evidence="2">
    <location>
        <begin position="299"/>
        <end position="314"/>
    </location>
</feature>
<accession>A0A5M9JE98</accession>
<evidence type="ECO:0000256" key="2">
    <source>
        <dbReference type="SAM" id="MobiDB-lite"/>
    </source>
</evidence>
<evidence type="ECO:0000313" key="4">
    <source>
        <dbReference type="Proteomes" id="UP000322873"/>
    </source>
</evidence>
<reference evidence="3 4" key="1">
    <citation type="submission" date="2019-06" db="EMBL/GenBank/DDBJ databases">
        <title>Genome Sequence of the Brown Rot Fungal Pathogen Monilinia fructicola.</title>
        <authorList>
            <person name="De Miccolis Angelini R.M."/>
            <person name="Landi L."/>
            <person name="Abate D."/>
            <person name="Pollastro S."/>
            <person name="Romanazzi G."/>
            <person name="Faretra F."/>
        </authorList>
    </citation>
    <scope>NUCLEOTIDE SEQUENCE [LARGE SCALE GENOMIC DNA]</scope>
    <source>
        <strain evidence="3 4">Mfrc123</strain>
    </source>
</reference>
<proteinExistence type="predicted"/>
<comment type="caution">
    <text evidence="3">The sequence shown here is derived from an EMBL/GenBank/DDBJ whole genome shotgun (WGS) entry which is preliminary data.</text>
</comment>
<evidence type="ECO:0000256" key="1">
    <source>
        <dbReference type="SAM" id="Coils"/>
    </source>
</evidence>
<dbReference type="VEuPathDB" id="FungiDB:MFRU_010g00350"/>
<dbReference type="EMBL" id="VICG01000010">
    <property type="protein sequence ID" value="KAA8567908.1"/>
    <property type="molecule type" value="Genomic_DNA"/>
</dbReference>
<gene>
    <name evidence="3" type="ORF">EYC84_008354</name>
</gene>
<feature type="compositionally biased region" description="Low complexity" evidence="2">
    <location>
        <begin position="338"/>
        <end position="349"/>
    </location>
</feature>
<feature type="compositionally biased region" description="Polar residues" evidence="2">
    <location>
        <begin position="587"/>
        <end position="606"/>
    </location>
</feature>
<keyword evidence="1" id="KW-0175">Coiled coil</keyword>
<dbReference type="AlphaFoldDB" id="A0A5M9JE98"/>
<evidence type="ECO:0000313" key="3">
    <source>
        <dbReference type="EMBL" id="KAA8567908.1"/>
    </source>
</evidence>
<sequence length="821" mass="91829">METTGPFHWEMHLLAQEFNECEGRQITDNDNYLADQETLREYNSSFKQLEDRKHAHMTILKEEQELEIDRINKKYSQKLQELENEYINKRDALENELYRKSGKSYKKLQKLHTENLSHSQEFEGKAKDIFWRMASSLKEKSSICGSNIVRETPSTTAIAAAAAETPPVSPASGSTEPVSQAWGAVQNQYLKASPGEFQPLLDYNPSLEVRDTPPSATGLSQFTFSAPASPTAHLAYRPSPEIYSTKRQKTNDLPNTSARGVWTCSKTDAINAQRYLGIHVPIQPSSMATEEETFDSHANKSWFSPMKTSGQDLSSRMPASEKYPNVNHKMDTSTALASESSNKCSSTSSDNPGPITEQSSGQYNGFDEIPDVPYPCIKSASIERKVAINSGSSAKNSRRDLSKTQVTAQDHNVDSRTRNASTPIAKAQHHSSNSKGEALSKHDSMSAILPSKQVGPVHSQISLGDEIVSNNYMSFSSQRYASLQTARPFKGTPGQFLLEDGPTDDVFKMEEGSSFNVETVTPSKRKASDISMGGTSESILILKTEAPAGNRQEHRESFEVPEQNGRSTNHSRQSNAEPAERVIDNYPSINSEPSRQLATPSISRNSELARRVSRTPKPTSVAPARPVVSGRRLSIAEVRLSANCFSIEFMSYDPGSPSKCYPVTWSGKSGSPSYRLQVMKNKKNFLHPFDGTENKASQYPKLVIDDSWVLGGFFHIERENHRVEIYRPRSKKEYNEEEEQGFSPAKIESARMRIKFISEIELNRFLGWYRAMHPDAEIRPNTLLGSFRRFFRDGSDSDRTLRGEIENRARRIAPLAPMTSV</sequence>
<keyword evidence="4" id="KW-1185">Reference proteome</keyword>
<dbReference type="Proteomes" id="UP000322873">
    <property type="component" value="Unassembled WGS sequence"/>
</dbReference>
<organism evidence="3 4">
    <name type="scientific">Monilinia fructicola</name>
    <name type="common">Brown rot fungus</name>
    <name type="synonym">Ciboria fructicola</name>
    <dbReference type="NCBI Taxonomy" id="38448"/>
    <lineage>
        <taxon>Eukaryota</taxon>
        <taxon>Fungi</taxon>
        <taxon>Dikarya</taxon>
        <taxon>Ascomycota</taxon>
        <taxon>Pezizomycotina</taxon>
        <taxon>Leotiomycetes</taxon>
        <taxon>Helotiales</taxon>
        <taxon>Sclerotiniaceae</taxon>
        <taxon>Monilinia</taxon>
    </lineage>
</organism>
<feature type="compositionally biased region" description="Polar residues" evidence="2">
    <location>
        <begin position="564"/>
        <end position="576"/>
    </location>
</feature>
<feature type="region of interest" description="Disordered" evidence="2">
    <location>
        <begin position="389"/>
        <end position="442"/>
    </location>
</feature>
<feature type="region of interest" description="Disordered" evidence="2">
    <location>
        <begin position="299"/>
        <end position="367"/>
    </location>
</feature>
<feature type="coiled-coil region" evidence="1">
    <location>
        <begin position="61"/>
        <end position="99"/>
    </location>
</feature>